<organism evidence="2 3">
    <name type="scientific">Macrococcus carouselicus</name>
    <dbReference type="NCBI Taxonomy" id="69969"/>
    <lineage>
        <taxon>Bacteria</taxon>
        <taxon>Bacillati</taxon>
        <taxon>Bacillota</taxon>
        <taxon>Bacilli</taxon>
        <taxon>Bacillales</taxon>
        <taxon>Staphylococcaceae</taxon>
        <taxon>Macrococcus</taxon>
    </lineage>
</organism>
<dbReference type="PANTHER" id="PTHR34980">
    <property type="entry name" value="INNER MEMBRANE PROTEIN-RELATED-RELATED"/>
    <property type="match status" value="1"/>
</dbReference>
<name>A0A9Q8CMA5_9STAP</name>
<dbReference type="Pfam" id="PF05656">
    <property type="entry name" value="DUF805"/>
    <property type="match status" value="1"/>
</dbReference>
<evidence type="ECO:0000313" key="2">
    <source>
        <dbReference type="EMBL" id="TDM04616.1"/>
    </source>
</evidence>
<dbReference type="Proteomes" id="UP000295280">
    <property type="component" value="Unassembled WGS sequence"/>
</dbReference>
<accession>A0A9Q8CMA5</accession>
<protein>
    <submittedName>
        <fullName evidence="2">DUF805 domain-containing protein</fullName>
    </submittedName>
</protein>
<keyword evidence="1" id="KW-0472">Membrane</keyword>
<dbReference type="GO" id="GO:0005886">
    <property type="term" value="C:plasma membrane"/>
    <property type="evidence" value="ECO:0007669"/>
    <property type="project" value="TreeGrafter"/>
</dbReference>
<keyword evidence="1" id="KW-0812">Transmembrane</keyword>
<feature type="transmembrane region" description="Helical" evidence="1">
    <location>
        <begin position="27"/>
        <end position="47"/>
    </location>
</feature>
<keyword evidence="3" id="KW-1185">Reference proteome</keyword>
<sequence>MTIKEAYLNFWRKAFVMKGRARRKEYWIPHLINATIGLIIRIIFDIIDGQQSYLPDTEEWLLSDTASVVWLFIILIPSFTVAARRLQDININGWWAILPNFGWLLLILGILLFILLADKTGLLENHNGDELTIVATFGSILNVLNAIVFFILFVLDSNPRPNKYGEDPKQDERYYYRGGI</sequence>
<feature type="transmembrane region" description="Helical" evidence="1">
    <location>
        <begin position="67"/>
        <end position="83"/>
    </location>
</feature>
<reference evidence="2 3" key="1">
    <citation type="submission" date="2019-01" db="EMBL/GenBank/DDBJ databases">
        <title>Draft genome sequences of the type strains of six Macrococcus species.</title>
        <authorList>
            <person name="Mazhar S."/>
            <person name="Altermann E."/>
            <person name="Hill C."/>
            <person name="Mcauliffe O."/>
        </authorList>
    </citation>
    <scope>NUCLEOTIDE SEQUENCE [LARGE SCALE GENOMIC DNA]</scope>
    <source>
        <strain evidence="2 3">ATCC 51828</strain>
    </source>
</reference>
<feature type="transmembrane region" description="Helical" evidence="1">
    <location>
        <begin position="131"/>
        <end position="155"/>
    </location>
</feature>
<feature type="transmembrane region" description="Helical" evidence="1">
    <location>
        <begin position="95"/>
        <end position="116"/>
    </location>
</feature>
<evidence type="ECO:0000313" key="3">
    <source>
        <dbReference type="Proteomes" id="UP000295280"/>
    </source>
</evidence>
<dbReference type="PANTHER" id="PTHR34980:SF2">
    <property type="entry name" value="INNER MEMBRANE PROTEIN YHAH-RELATED"/>
    <property type="match status" value="1"/>
</dbReference>
<dbReference type="AlphaFoldDB" id="A0A9Q8CMA5"/>
<keyword evidence="1" id="KW-1133">Transmembrane helix</keyword>
<dbReference type="RefSeq" id="WP_133417474.1">
    <property type="nucleotide sequence ID" value="NZ_SCWD01000001.1"/>
</dbReference>
<gene>
    <name evidence="2" type="ORF">ERX40_05440</name>
</gene>
<dbReference type="EMBL" id="SCWD01000001">
    <property type="protein sequence ID" value="TDM04616.1"/>
    <property type="molecule type" value="Genomic_DNA"/>
</dbReference>
<dbReference type="InterPro" id="IPR008523">
    <property type="entry name" value="DUF805"/>
</dbReference>
<dbReference type="OrthoDB" id="9812349at2"/>
<evidence type="ECO:0000256" key="1">
    <source>
        <dbReference type="SAM" id="Phobius"/>
    </source>
</evidence>
<comment type="caution">
    <text evidence="2">The sequence shown here is derived from an EMBL/GenBank/DDBJ whole genome shotgun (WGS) entry which is preliminary data.</text>
</comment>
<proteinExistence type="predicted"/>